<protein>
    <submittedName>
        <fullName evidence="1">Uncharacterized protein</fullName>
    </submittedName>
</protein>
<reference evidence="1 2" key="1">
    <citation type="submission" date="2019-05" db="EMBL/GenBank/DDBJ databases">
        <title>Another draft genome of Portunus trituberculatus and its Hox gene families provides insights of decapod evolution.</title>
        <authorList>
            <person name="Jeong J.-H."/>
            <person name="Song I."/>
            <person name="Kim S."/>
            <person name="Choi T."/>
            <person name="Kim D."/>
            <person name="Ryu S."/>
            <person name="Kim W."/>
        </authorList>
    </citation>
    <scope>NUCLEOTIDE SEQUENCE [LARGE SCALE GENOMIC DNA]</scope>
    <source>
        <tissue evidence="1">Muscle</tissue>
    </source>
</reference>
<gene>
    <name evidence="1" type="ORF">E2C01_036036</name>
</gene>
<dbReference type="AlphaFoldDB" id="A0A5B7FA06"/>
<dbReference type="Proteomes" id="UP000324222">
    <property type="component" value="Unassembled WGS sequence"/>
</dbReference>
<dbReference type="EMBL" id="VSRR010005431">
    <property type="protein sequence ID" value="MPC42415.1"/>
    <property type="molecule type" value="Genomic_DNA"/>
</dbReference>
<accession>A0A5B7FA06</accession>
<sequence length="282" mass="30665">MQEPPITTHTCTSALLYCYCYITLLPHCKPLTYTKRTSAKIYAHSPRAPLQDRRCVTLLSQTAGRVTTLGHTTAPNHTTTPPPHLTTDRISVLLLLLLHRHIIIIDMTMPEPGPLSRACLVLEAAWATSSRHCAPGVRSLCCVQPVSIVLLLYWHHHTVTPRHQNLMTSSTLLLCPFLPGGSVGRPSTKPACCLTPLPSFLPGDGPLPPPLLSSLPPSDHRHRTNLLFPALLKASPTRHASQFVTLGQGLSVRPACLALPCLTLVKPHHFTTTLSAGCSVCK</sequence>
<keyword evidence="2" id="KW-1185">Reference proteome</keyword>
<proteinExistence type="predicted"/>
<name>A0A5B7FA06_PORTR</name>
<evidence type="ECO:0000313" key="1">
    <source>
        <dbReference type="EMBL" id="MPC42415.1"/>
    </source>
</evidence>
<organism evidence="1 2">
    <name type="scientific">Portunus trituberculatus</name>
    <name type="common">Swimming crab</name>
    <name type="synonym">Neptunus trituberculatus</name>
    <dbReference type="NCBI Taxonomy" id="210409"/>
    <lineage>
        <taxon>Eukaryota</taxon>
        <taxon>Metazoa</taxon>
        <taxon>Ecdysozoa</taxon>
        <taxon>Arthropoda</taxon>
        <taxon>Crustacea</taxon>
        <taxon>Multicrustacea</taxon>
        <taxon>Malacostraca</taxon>
        <taxon>Eumalacostraca</taxon>
        <taxon>Eucarida</taxon>
        <taxon>Decapoda</taxon>
        <taxon>Pleocyemata</taxon>
        <taxon>Brachyura</taxon>
        <taxon>Eubrachyura</taxon>
        <taxon>Portunoidea</taxon>
        <taxon>Portunidae</taxon>
        <taxon>Portuninae</taxon>
        <taxon>Portunus</taxon>
    </lineage>
</organism>
<evidence type="ECO:0000313" key="2">
    <source>
        <dbReference type="Proteomes" id="UP000324222"/>
    </source>
</evidence>
<comment type="caution">
    <text evidence="1">The sequence shown here is derived from an EMBL/GenBank/DDBJ whole genome shotgun (WGS) entry which is preliminary data.</text>
</comment>